<dbReference type="PANTHER" id="PTHR22807:SF53">
    <property type="entry name" value="RIBOSOMAL RNA SMALL SUBUNIT METHYLTRANSFERASE B-RELATED"/>
    <property type="match status" value="1"/>
</dbReference>
<evidence type="ECO:0000256" key="2">
    <source>
        <dbReference type="ARBA" id="ARBA00004496"/>
    </source>
</evidence>
<evidence type="ECO:0000256" key="13">
    <source>
        <dbReference type="PROSITE-ProRule" id="PRU01023"/>
    </source>
</evidence>
<feature type="binding site" evidence="13">
    <location>
        <begin position="257"/>
        <end position="263"/>
    </location>
    <ligand>
        <name>S-adenosyl-L-methionine</name>
        <dbReference type="ChEBI" id="CHEBI:59789"/>
    </ligand>
</feature>
<evidence type="ECO:0000256" key="10">
    <source>
        <dbReference type="ARBA" id="ARBA00030399"/>
    </source>
</evidence>
<evidence type="ECO:0000256" key="4">
    <source>
        <dbReference type="ARBA" id="ARBA00022490"/>
    </source>
</evidence>
<keyword evidence="8 13" id="KW-0949">S-adenosyl-L-methionine</keyword>
<name>A0A415E476_9FIRM</name>
<dbReference type="AlphaFoldDB" id="A0A415E476"/>
<dbReference type="GO" id="GO:0003723">
    <property type="term" value="F:RNA binding"/>
    <property type="evidence" value="ECO:0007669"/>
    <property type="project" value="UniProtKB-UniRule"/>
</dbReference>
<accession>A0A415E476</accession>
<keyword evidence="7 13" id="KW-0808">Transferase</keyword>
<evidence type="ECO:0000256" key="9">
    <source>
        <dbReference type="ARBA" id="ARBA00022884"/>
    </source>
</evidence>
<evidence type="ECO:0000313" key="15">
    <source>
        <dbReference type="EMBL" id="RHJ88418.1"/>
    </source>
</evidence>
<keyword evidence="9 13" id="KW-0694">RNA-binding</keyword>
<dbReference type="NCBIfam" id="TIGR00563">
    <property type="entry name" value="rsmB"/>
    <property type="match status" value="1"/>
</dbReference>
<reference evidence="15 16" key="1">
    <citation type="submission" date="2018-08" db="EMBL/GenBank/DDBJ databases">
        <title>A genome reference for cultivated species of the human gut microbiota.</title>
        <authorList>
            <person name="Zou Y."/>
            <person name="Xue W."/>
            <person name="Luo G."/>
        </authorList>
    </citation>
    <scope>NUCLEOTIDE SEQUENCE [LARGE SCALE GENOMIC DNA]</scope>
    <source>
        <strain evidence="15 16">AM07-24</strain>
    </source>
</reference>
<dbReference type="InterPro" id="IPR029063">
    <property type="entry name" value="SAM-dependent_MTases_sf"/>
</dbReference>
<dbReference type="NCBIfam" id="NF011494">
    <property type="entry name" value="PRK14902.1"/>
    <property type="match status" value="1"/>
</dbReference>
<dbReference type="SUPFAM" id="SSF53335">
    <property type="entry name" value="S-adenosyl-L-methionine-dependent methyltransferases"/>
    <property type="match status" value="1"/>
</dbReference>
<evidence type="ECO:0000256" key="6">
    <source>
        <dbReference type="ARBA" id="ARBA00022603"/>
    </source>
</evidence>
<comment type="subcellular location">
    <subcellularLocation>
        <location evidence="2">Cytoplasm</location>
    </subcellularLocation>
</comment>
<protein>
    <recommendedName>
        <fullName evidence="3">16S rRNA (cytosine(967)-C(5))-methyltransferase</fullName>
        <ecNumber evidence="3">2.1.1.176</ecNumber>
    </recommendedName>
    <alternativeName>
        <fullName evidence="10">16S rRNA m5C967 methyltransferase</fullName>
    </alternativeName>
    <alternativeName>
        <fullName evidence="11">rRNA (cytosine-C(5)-)-methyltransferase RsmB</fullName>
    </alternativeName>
</protein>
<dbReference type="FunFam" id="3.40.50.150:FF:000022">
    <property type="entry name" value="Ribosomal RNA small subunit methyltransferase B"/>
    <property type="match status" value="1"/>
</dbReference>
<dbReference type="STRING" id="1776384.GCA_900086585_04034"/>
<dbReference type="RefSeq" id="WP_118335092.1">
    <property type="nucleotide sequence ID" value="NZ_AP025567.1"/>
</dbReference>
<dbReference type="GO" id="GO:0005737">
    <property type="term" value="C:cytoplasm"/>
    <property type="evidence" value="ECO:0007669"/>
    <property type="project" value="UniProtKB-SubCell"/>
</dbReference>
<feature type="domain" description="SAM-dependent MTase RsmB/NOP-type" evidence="14">
    <location>
        <begin position="168"/>
        <end position="428"/>
    </location>
</feature>
<sequence>MDVNRKTAYNTLLEMEINQAYSNIELNKQIGELKPDSPAFVRELVYGVIENRVYLDHILQQLIPKGLKGLKKQTLTLLRMGLYQLIFMDSVPDYAAVNEIVKMARRLVPGRDGFVNGVLRGYKKKKDQLEMPDYDTDPIEYLSLKYSFAEWIVKLWSEQYGLEKAEQLLAASNSKPQVSIRVNRLKISRKDLAEKLREKGFQVEHGRLSERALFVKGSGLLDTEEFENGLFSVQDESSILAAEILAPKSGETIIDVCAAPGGKTLAISEIMANTGRVLAFDIYDHKLELLKKEAQRLGISIIETGEQDGTVLCEELIQSADRVLVDGPCSGLGVIRRKPEIKYREIEDEGRELAEKQLNILENASEYVKKEGFLLYSTCTVNKIENAEVVSKFLRKHKKFELVRSRQLLPGVDETDGFFICKMRRRGS</sequence>
<keyword evidence="16" id="KW-1185">Reference proteome</keyword>
<dbReference type="InterPro" id="IPR049560">
    <property type="entry name" value="MeTrfase_RsmB-F_NOP2_cat"/>
</dbReference>
<dbReference type="InterPro" id="IPR001678">
    <property type="entry name" value="MeTrfase_RsmB-F_NOP2_dom"/>
</dbReference>
<dbReference type="Gene3D" id="1.10.940.10">
    <property type="entry name" value="NusB-like"/>
    <property type="match status" value="1"/>
</dbReference>
<comment type="similarity">
    <text evidence="13">Belongs to the class I-like SAM-binding methyltransferase superfamily. RsmB/NOP family.</text>
</comment>
<dbReference type="InterPro" id="IPR004573">
    <property type="entry name" value="rRNA_ssu_MeTfrase_B"/>
</dbReference>
<dbReference type="Proteomes" id="UP000284841">
    <property type="component" value="Unassembled WGS sequence"/>
</dbReference>
<feature type="binding site" evidence="13">
    <location>
        <position position="308"/>
    </location>
    <ligand>
        <name>S-adenosyl-L-methionine</name>
        <dbReference type="ChEBI" id="CHEBI:59789"/>
    </ligand>
</feature>
<dbReference type="GO" id="GO:0006355">
    <property type="term" value="P:regulation of DNA-templated transcription"/>
    <property type="evidence" value="ECO:0007669"/>
    <property type="project" value="InterPro"/>
</dbReference>
<gene>
    <name evidence="15" type="ORF">DW099_08440</name>
</gene>
<dbReference type="PRINTS" id="PR02008">
    <property type="entry name" value="RCMTFAMILY"/>
</dbReference>
<comment type="catalytic activity">
    <reaction evidence="12">
        <text>cytidine(967) in 16S rRNA + S-adenosyl-L-methionine = 5-methylcytidine(967) in 16S rRNA + S-adenosyl-L-homocysteine + H(+)</text>
        <dbReference type="Rhea" id="RHEA:42748"/>
        <dbReference type="Rhea" id="RHEA-COMP:10219"/>
        <dbReference type="Rhea" id="RHEA-COMP:10220"/>
        <dbReference type="ChEBI" id="CHEBI:15378"/>
        <dbReference type="ChEBI" id="CHEBI:57856"/>
        <dbReference type="ChEBI" id="CHEBI:59789"/>
        <dbReference type="ChEBI" id="CHEBI:74483"/>
        <dbReference type="ChEBI" id="CHEBI:82748"/>
        <dbReference type="EC" id="2.1.1.176"/>
    </reaction>
</comment>
<dbReference type="EMBL" id="QRMS01000002">
    <property type="protein sequence ID" value="RHJ88418.1"/>
    <property type="molecule type" value="Genomic_DNA"/>
</dbReference>
<dbReference type="SUPFAM" id="SSF48013">
    <property type="entry name" value="NusB-like"/>
    <property type="match status" value="1"/>
</dbReference>
<evidence type="ECO:0000256" key="8">
    <source>
        <dbReference type="ARBA" id="ARBA00022691"/>
    </source>
</evidence>
<dbReference type="GO" id="GO:0008649">
    <property type="term" value="F:rRNA methyltransferase activity"/>
    <property type="evidence" value="ECO:0007669"/>
    <property type="project" value="InterPro"/>
</dbReference>
<dbReference type="InterPro" id="IPR035926">
    <property type="entry name" value="NusB-like_sf"/>
</dbReference>
<evidence type="ECO:0000256" key="12">
    <source>
        <dbReference type="ARBA" id="ARBA00047283"/>
    </source>
</evidence>
<dbReference type="EC" id="2.1.1.176" evidence="3"/>
<evidence type="ECO:0000256" key="3">
    <source>
        <dbReference type="ARBA" id="ARBA00012140"/>
    </source>
</evidence>
<keyword evidence="6 13" id="KW-0489">Methyltransferase</keyword>
<keyword evidence="5" id="KW-0698">rRNA processing</keyword>
<comment type="caution">
    <text evidence="15">The sequence shown here is derived from an EMBL/GenBank/DDBJ whole genome shotgun (WGS) entry which is preliminary data.</text>
</comment>
<dbReference type="Gene3D" id="3.40.50.150">
    <property type="entry name" value="Vaccinia Virus protein VP39"/>
    <property type="match status" value="1"/>
</dbReference>
<evidence type="ECO:0000313" key="16">
    <source>
        <dbReference type="Proteomes" id="UP000284841"/>
    </source>
</evidence>
<keyword evidence="4" id="KW-0963">Cytoplasm</keyword>
<dbReference type="InterPro" id="IPR006027">
    <property type="entry name" value="NusB_RsmB_TIM44"/>
</dbReference>
<feature type="binding site" evidence="13">
    <location>
        <position position="281"/>
    </location>
    <ligand>
        <name>S-adenosyl-L-methionine</name>
        <dbReference type="ChEBI" id="CHEBI:59789"/>
    </ligand>
</feature>
<dbReference type="Pfam" id="PF01029">
    <property type="entry name" value="NusB"/>
    <property type="match status" value="1"/>
</dbReference>
<dbReference type="InterPro" id="IPR023267">
    <property type="entry name" value="RCMT"/>
</dbReference>
<organism evidence="15 16">
    <name type="scientific">Emergencia timonensis</name>
    <dbReference type="NCBI Taxonomy" id="1776384"/>
    <lineage>
        <taxon>Bacteria</taxon>
        <taxon>Bacillati</taxon>
        <taxon>Bacillota</taxon>
        <taxon>Clostridia</taxon>
        <taxon>Peptostreptococcales</taxon>
        <taxon>Anaerovoracaceae</taxon>
        <taxon>Emergencia</taxon>
    </lineage>
</organism>
<dbReference type="CDD" id="cd02440">
    <property type="entry name" value="AdoMet_MTases"/>
    <property type="match status" value="1"/>
</dbReference>
<evidence type="ECO:0000256" key="11">
    <source>
        <dbReference type="ARBA" id="ARBA00031088"/>
    </source>
</evidence>
<evidence type="ECO:0000256" key="1">
    <source>
        <dbReference type="ARBA" id="ARBA00002724"/>
    </source>
</evidence>
<evidence type="ECO:0000259" key="14">
    <source>
        <dbReference type="PROSITE" id="PS51686"/>
    </source>
</evidence>
<evidence type="ECO:0000256" key="5">
    <source>
        <dbReference type="ARBA" id="ARBA00022552"/>
    </source>
</evidence>
<feature type="binding site" evidence="13">
    <location>
        <position position="326"/>
    </location>
    <ligand>
        <name>S-adenosyl-L-methionine</name>
        <dbReference type="ChEBI" id="CHEBI:59789"/>
    </ligand>
</feature>
<dbReference type="FunFam" id="3.30.70.1170:FF:000003">
    <property type="entry name" value="16S rRNA (Cytosine(967)-C(5))-methyltransferase RsmB"/>
    <property type="match status" value="1"/>
</dbReference>
<comment type="function">
    <text evidence="1">Specifically methylates the cytosine at position 967 (m5C967) of 16S rRNA.</text>
</comment>
<dbReference type="PROSITE" id="PS51686">
    <property type="entry name" value="SAM_MT_RSMB_NOP"/>
    <property type="match status" value="1"/>
</dbReference>
<feature type="active site" description="Nucleophile" evidence="13">
    <location>
        <position position="379"/>
    </location>
</feature>
<dbReference type="Pfam" id="PF01189">
    <property type="entry name" value="Methyltr_RsmB-F"/>
    <property type="match status" value="1"/>
</dbReference>
<proteinExistence type="inferred from homology"/>
<dbReference type="OrthoDB" id="9810297at2"/>
<dbReference type="Gene3D" id="3.30.70.1170">
    <property type="entry name" value="Sun protein, domain 3"/>
    <property type="match status" value="1"/>
</dbReference>
<dbReference type="PANTHER" id="PTHR22807">
    <property type="entry name" value="NOP2 YEAST -RELATED NOL1/NOP2/FMU SUN DOMAIN-CONTAINING"/>
    <property type="match status" value="1"/>
</dbReference>
<dbReference type="InterPro" id="IPR054728">
    <property type="entry name" value="RsmB-like_ferredoxin"/>
</dbReference>
<evidence type="ECO:0000256" key="7">
    <source>
        <dbReference type="ARBA" id="ARBA00022679"/>
    </source>
</evidence>
<dbReference type="Pfam" id="PF22458">
    <property type="entry name" value="RsmF-B_ferredox"/>
    <property type="match status" value="1"/>
</dbReference>